<feature type="transmembrane region" description="Helical" evidence="1">
    <location>
        <begin position="6"/>
        <end position="26"/>
    </location>
</feature>
<feature type="transmembrane region" description="Helical" evidence="1">
    <location>
        <begin position="66"/>
        <end position="83"/>
    </location>
</feature>
<accession>A0ABX0A3Y5</accession>
<evidence type="ECO:0008006" key="4">
    <source>
        <dbReference type="Google" id="ProtNLM"/>
    </source>
</evidence>
<evidence type="ECO:0000313" key="3">
    <source>
        <dbReference type="Proteomes" id="UP000743899"/>
    </source>
</evidence>
<protein>
    <recommendedName>
        <fullName evidence="4">DUF3592 domain-containing protein</fullName>
    </recommendedName>
</protein>
<keyword evidence="3" id="KW-1185">Reference proteome</keyword>
<keyword evidence="1" id="KW-0812">Transmembrane</keyword>
<name>A0ABX0A3Y5_9BACI</name>
<gene>
    <name evidence="2" type="ORF">GW534_10530</name>
</gene>
<dbReference type="Proteomes" id="UP000743899">
    <property type="component" value="Unassembled WGS sequence"/>
</dbReference>
<evidence type="ECO:0000313" key="2">
    <source>
        <dbReference type="EMBL" id="NCU18151.1"/>
    </source>
</evidence>
<sequence>MDKKSILLLIFTIASFVFMVIFFKKGEGVADSLIQKELYSSLGGLFLGLFAVFLLAFISLLARKRVWKVLAIIALIIFSFATLQEMRYVLLLSDDKKLYEQGEFETFVGTPDEVKYDHKNEYLFELHFGDQSFNVHHLKISRSFYKEELEGKQLEIQYLPNSKLPVSLEHGDGFGVSFGTEAFGTEGRVPCSKAGTGGCSRV</sequence>
<keyword evidence="1" id="KW-1133">Transmembrane helix</keyword>
<reference evidence="2 3" key="1">
    <citation type="submission" date="2020-01" db="EMBL/GenBank/DDBJ databases">
        <title>A novel Bacillus sp. from Pasinler.</title>
        <authorList>
            <person name="Adiguzel A."/>
            <person name="Ay H."/>
            <person name="Baltaci M.O."/>
        </authorList>
    </citation>
    <scope>NUCLEOTIDE SEQUENCE [LARGE SCALE GENOMIC DNA]</scope>
    <source>
        <strain evidence="2 3">P1</strain>
    </source>
</reference>
<feature type="transmembrane region" description="Helical" evidence="1">
    <location>
        <begin position="38"/>
        <end position="60"/>
    </location>
</feature>
<dbReference type="EMBL" id="JAACYS010000048">
    <property type="protein sequence ID" value="NCU18151.1"/>
    <property type="molecule type" value="Genomic_DNA"/>
</dbReference>
<organism evidence="2 3">
    <name type="scientific">Pallidibacillus pasinlerensis</name>
    <dbReference type="NCBI Taxonomy" id="2703818"/>
    <lineage>
        <taxon>Bacteria</taxon>
        <taxon>Bacillati</taxon>
        <taxon>Bacillota</taxon>
        <taxon>Bacilli</taxon>
        <taxon>Bacillales</taxon>
        <taxon>Bacillaceae</taxon>
        <taxon>Pallidibacillus</taxon>
    </lineage>
</organism>
<proteinExistence type="predicted"/>
<keyword evidence="1" id="KW-0472">Membrane</keyword>
<evidence type="ECO:0000256" key="1">
    <source>
        <dbReference type="SAM" id="Phobius"/>
    </source>
</evidence>
<comment type="caution">
    <text evidence="2">The sequence shown here is derived from an EMBL/GenBank/DDBJ whole genome shotgun (WGS) entry which is preliminary data.</text>
</comment>
<dbReference type="RefSeq" id="WP_161920982.1">
    <property type="nucleotide sequence ID" value="NZ_JAACYS010000048.1"/>
</dbReference>